<protein>
    <submittedName>
        <fullName evidence="1">Uncharacterized protein</fullName>
    </submittedName>
</protein>
<sequence length="80" mass="9237">MPRKSKRAQQLQSTREIKVLKRNHDLVDFDSNESISDEELYEISSDDDVAEIIANQAISSFLKWNEGSGSHLRTTYHRNS</sequence>
<organism evidence="1 2">
    <name type="scientific">Erysiphe neolycopersici</name>
    <dbReference type="NCBI Taxonomy" id="212602"/>
    <lineage>
        <taxon>Eukaryota</taxon>
        <taxon>Fungi</taxon>
        <taxon>Dikarya</taxon>
        <taxon>Ascomycota</taxon>
        <taxon>Pezizomycotina</taxon>
        <taxon>Leotiomycetes</taxon>
        <taxon>Erysiphales</taxon>
        <taxon>Erysiphaceae</taxon>
        <taxon>Erysiphe</taxon>
    </lineage>
</organism>
<name>A0A420HSI5_9PEZI</name>
<evidence type="ECO:0000313" key="2">
    <source>
        <dbReference type="Proteomes" id="UP000286134"/>
    </source>
</evidence>
<gene>
    <name evidence="1" type="ORF">OnM2_051065</name>
</gene>
<dbReference type="AlphaFoldDB" id="A0A420HSI5"/>
<accession>A0A420HSI5</accession>
<keyword evidence="2" id="KW-1185">Reference proteome</keyword>
<reference evidence="1 2" key="1">
    <citation type="journal article" date="2018" name="BMC Genomics">
        <title>Comparative genome analyses reveal sequence features reflecting distinct modes of host-adaptation between dicot and monocot powdery mildew.</title>
        <authorList>
            <person name="Wu Y."/>
            <person name="Ma X."/>
            <person name="Pan Z."/>
            <person name="Kale S.D."/>
            <person name="Song Y."/>
            <person name="King H."/>
            <person name="Zhang Q."/>
            <person name="Presley C."/>
            <person name="Deng X."/>
            <person name="Wei C.I."/>
            <person name="Xiao S."/>
        </authorList>
    </citation>
    <scope>NUCLEOTIDE SEQUENCE [LARGE SCALE GENOMIC DNA]</scope>
    <source>
        <strain evidence="1">UMSG2</strain>
    </source>
</reference>
<comment type="caution">
    <text evidence="1">The sequence shown here is derived from an EMBL/GenBank/DDBJ whole genome shotgun (WGS) entry which is preliminary data.</text>
</comment>
<dbReference type="Proteomes" id="UP000286134">
    <property type="component" value="Unassembled WGS sequence"/>
</dbReference>
<evidence type="ECO:0000313" key="1">
    <source>
        <dbReference type="EMBL" id="RKF60349.1"/>
    </source>
</evidence>
<dbReference type="EMBL" id="MCFK01005186">
    <property type="protein sequence ID" value="RKF60349.1"/>
    <property type="molecule type" value="Genomic_DNA"/>
</dbReference>
<proteinExistence type="predicted"/>